<keyword evidence="1" id="KW-0732">Signal</keyword>
<reference evidence="2" key="1">
    <citation type="journal article" date="2019" name="bioRxiv">
        <title>The Genome of the Zebra Mussel, Dreissena polymorpha: A Resource for Invasive Species Research.</title>
        <authorList>
            <person name="McCartney M.A."/>
            <person name="Auch B."/>
            <person name="Kono T."/>
            <person name="Mallez S."/>
            <person name="Zhang Y."/>
            <person name="Obille A."/>
            <person name="Becker A."/>
            <person name="Abrahante J.E."/>
            <person name="Garbe J."/>
            <person name="Badalamenti J.P."/>
            <person name="Herman A."/>
            <person name="Mangelson H."/>
            <person name="Liachko I."/>
            <person name="Sullivan S."/>
            <person name="Sone E.D."/>
            <person name="Koren S."/>
            <person name="Silverstein K.A.T."/>
            <person name="Beckman K.B."/>
            <person name="Gohl D.M."/>
        </authorList>
    </citation>
    <scope>NUCLEOTIDE SEQUENCE</scope>
    <source>
        <strain evidence="2">Duluth1</strain>
        <tissue evidence="2">Whole animal</tissue>
    </source>
</reference>
<dbReference type="EMBL" id="JAIWYP010000007">
    <property type="protein sequence ID" value="KAH3802557.1"/>
    <property type="molecule type" value="Genomic_DNA"/>
</dbReference>
<reference evidence="2" key="2">
    <citation type="submission" date="2020-11" db="EMBL/GenBank/DDBJ databases">
        <authorList>
            <person name="McCartney M.A."/>
            <person name="Auch B."/>
            <person name="Kono T."/>
            <person name="Mallez S."/>
            <person name="Becker A."/>
            <person name="Gohl D.M."/>
            <person name="Silverstein K.A.T."/>
            <person name="Koren S."/>
            <person name="Bechman K.B."/>
            <person name="Herman A."/>
            <person name="Abrahante J.E."/>
            <person name="Garbe J."/>
        </authorList>
    </citation>
    <scope>NUCLEOTIDE SEQUENCE</scope>
    <source>
        <strain evidence="2">Duluth1</strain>
        <tissue evidence="2">Whole animal</tissue>
    </source>
</reference>
<comment type="caution">
    <text evidence="2">The sequence shown here is derived from an EMBL/GenBank/DDBJ whole genome shotgun (WGS) entry which is preliminary data.</text>
</comment>
<feature type="chain" id="PRO_5039644012" evidence="1">
    <location>
        <begin position="27"/>
        <end position="60"/>
    </location>
</feature>
<gene>
    <name evidence="2" type="ORF">DPMN_156235</name>
</gene>
<dbReference type="AlphaFoldDB" id="A0A9D4FQC5"/>
<sequence length="60" mass="6742">MGFTTLTRCLLLTFCMTSFTSLMTSGVYFEDGYDHHYTYSSESDVLGMHNVTTVIKGQSD</sequence>
<proteinExistence type="predicted"/>
<evidence type="ECO:0000256" key="1">
    <source>
        <dbReference type="SAM" id="SignalP"/>
    </source>
</evidence>
<organism evidence="2 3">
    <name type="scientific">Dreissena polymorpha</name>
    <name type="common">Zebra mussel</name>
    <name type="synonym">Mytilus polymorpha</name>
    <dbReference type="NCBI Taxonomy" id="45954"/>
    <lineage>
        <taxon>Eukaryota</taxon>
        <taxon>Metazoa</taxon>
        <taxon>Spiralia</taxon>
        <taxon>Lophotrochozoa</taxon>
        <taxon>Mollusca</taxon>
        <taxon>Bivalvia</taxon>
        <taxon>Autobranchia</taxon>
        <taxon>Heteroconchia</taxon>
        <taxon>Euheterodonta</taxon>
        <taxon>Imparidentia</taxon>
        <taxon>Neoheterodontei</taxon>
        <taxon>Myida</taxon>
        <taxon>Dreissenoidea</taxon>
        <taxon>Dreissenidae</taxon>
        <taxon>Dreissena</taxon>
    </lineage>
</organism>
<protein>
    <submittedName>
        <fullName evidence="2">Uncharacterized protein</fullName>
    </submittedName>
</protein>
<evidence type="ECO:0000313" key="3">
    <source>
        <dbReference type="Proteomes" id="UP000828390"/>
    </source>
</evidence>
<feature type="signal peptide" evidence="1">
    <location>
        <begin position="1"/>
        <end position="26"/>
    </location>
</feature>
<name>A0A9D4FQC5_DREPO</name>
<accession>A0A9D4FQC5</accession>
<evidence type="ECO:0000313" key="2">
    <source>
        <dbReference type="EMBL" id="KAH3802557.1"/>
    </source>
</evidence>
<dbReference type="Proteomes" id="UP000828390">
    <property type="component" value="Unassembled WGS sequence"/>
</dbReference>
<keyword evidence="3" id="KW-1185">Reference proteome</keyword>